<dbReference type="InterPro" id="IPR032577">
    <property type="entry name" value="DUF4920"/>
</dbReference>
<accession>A0A6L9E8T6</accession>
<proteinExistence type="predicted"/>
<dbReference type="Pfam" id="PF16267">
    <property type="entry name" value="DUF4920"/>
    <property type="match status" value="1"/>
</dbReference>
<dbReference type="PROSITE" id="PS51257">
    <property type="entry name" value="PROKAR_LIPOPROTEIN"/>
    <property type="match status" value="1"/>
</dbReference>
<dbReference type="Proteomes" id="UP000475249">
    <property type="component" value="Unassembled WGS sequence"/>
</dbReference>
<keyword evidence="2" id="KW-1185">Reference proteome</keyword>
<evidence type="ECO:0000313" key="2">
    <source>
        <dbReference type="Proteomes" id="UP000475249"/>
    </source>
</evidence>
<gene>
    <name evidence="1" type="ORF">GTQ38_04245</name>
</gene>
<dbReference type="AlphaFoldDB" id="A0A6L9E8T6"/>
<protein>
    <submittedName>
        <fullName evidence="1">DUF4920 domain-containing protein</fullName>
    </submittedName>
</protein>
<sequence>MKGFNILLVVLVLFSACKQQEKSAKNVDEMQKNTAYESYGEKLSTSGIEKPEKVLASYRALGASDTLKTKFSARVKEVCQVKGCWMKLELPDGAETMVKFKDYGFFVPTDIVGKEVVVNGNAFLEVVSVDDQKHYAQDAGKSEKEIAAITEEIRNYGFEADGVLLKQ</sequence>
<dbReference type="EMBL" id="WXYO01000002">
    <property type="protein sequence ID" value="NAS11197.1"/>
    <property type="molecule type" value="Genomic_DNA"/>
</dbReference>
<reference evidence="1 2" key="1">
    <citation type="submission" date="2020-01" db="EMBL/GenBank/DDBJ databases">
        <title>Bacteria diversity of Porities sp.</title>
        <authorList>
            <person name="Wang G."/>
        </authorList>
    </citation>
    <scope>NUCLEOTIDE SEQUENCE [LARGE SCALE GENOMIC DNA]</scope>
    <source>
        <strain evidence="1 2">R33</strain>
    </source>
</reference>
<comment type="caution">
    <text evidence="1">The sequence shown here is derived from an EMBL/GenBank/DDBJ whole genome shotgun (WGS) entry which is preliminary data.</text>
</comment>
<dbReference type="RefSeq" id="WP_161434239.1">
    <property type="nucleotide sequence ID" value="NZ_WXYO01000002.1"/>
</dbReference>
<organism evidence="1 2">
    <name type="scientific">Poritiphilus flavus</name>
    <dbReference type="NCBI Taxonomy" id="2697053"/>
    <lineage>
        <taxon>Bacteria</taxon>
        <taxon>Pseudomonadati</taxon>
        <taxon>Bacteroidota</taxon>
        <taxon>Flavobacteriia</taxon>
        <taxon>Flavobacteriales</taxon>
        <taxon>Flavobacteriaceae</taxon>
        <taxon>Poritiphilus</taxon>
    </lineage>
</organism>
<evidence type="ECO:0000313" key="1">
    <source>
        <dbReference type="EMBL" id="NAS11197.1"/>
    </source>
</evidence>
<name>A0A6L9E8T6_9FLAO</name>